<dbReference type="InterPro" id="IPR006585">
    <property type="entry name" value="FTP1"/>
</dbReference>
<feature type="chain" id="PRO_5042274895" description="Fucolectin tachylectin-4 pentraxin-1 domain-containing protein" evidence="8">
    <location>
        <begin position="20"/>
        <end position="382"/>
    </location>
</feature>
<keyword evidence="8" id="KW-0732">Signal</keyword>
<comment type="similarity">
    <text evidence="2">Belongs to the fucolectin family.</text>
</comment>
<evidence type="ECO:0000256" key="7">
    <source>
        <dbReference type="ARBA" id="ARBA00023157"/>
    </source>
</evidence>
<evidence type="ECO:0000313" key="11">
    <source>
        <dbReference type="Proteomes" id="UP001283361"/>
    </source>
</evidence>
<keyword evidence="6" id="KW-0106">Calcium</keyword>
<feature type="domain" description="Fucolectin tachylectin-4 pentraxin-1" evidence="9">
    <location>
        <begin position="192"/>
        <end position="340"/>
    </location>
</feature>
<keyword evidence="11" id="KW-1185">Reference proteome</keyword>
<dbReference type="EMBL" id="JAWDGP010007943">
    <property type="protein sequence ID" value="KAK3699507.1"/>
    <property type="molecule type" value="Genomic_DNA"/>
</dbReference>
<dbReference type="GO" id="GO:0042806">
    <property type="term" value="F:fucose binding"/>
    <property type="evidence" value="ECO:0007669"/>
    <property type="project" value="UniProtKB-ARBA"/>
</dbReference>
<evidence type="ECO:0000256" key="1">
    <source>
        <dbReference type="ARBA" id="ARBA00002219"/>
    </source>
</evidence>
<sequence>MRRCVFSLACIFLILKVESSSLSSARTPCEDGWFGSSCQYQCHCAGSGTCDKHDGSCSSGCQQGWFGPACQYASMAFMAYDNQGREVRWLTDKNDASCNNGWRSTLKVTLRTPTIISWVRIVVKDSAKDIRIYLNIKQKGVEGETKCDSKDSAAMVDTRTYDIVCNSHDPVKEFSLFGTGVWSLCSLYISGGRNVALKQKTKQSSTYNTWNSSNAVDGKLDIPDNEISQAATCTHTKKDNYAWWRLTFSQPVDVFKFHIYNRRNPSRKDCCEQRLEGFHLTALGSQRVLYDHIDEETEPANMYKVRPSTRIKDVHAVKIKKGSSYLTLCEVKVFGELSCGDGQYGLGCEQCLAGRYGRRLAETCSETCGRDENLCEQTDGAC</sequence>
<dbReference type="AlphaFoldDB" id="A0AAE1CJL4"/>
<reference evidence="10" key="1">
    <citation type="journal article" date="2023" name="G3 (Bethesda)">
        <title>A reference genome for the long-term kleptoplast-retaining sea slug Elysia crispata morphotype clarki.</title>
        <authorList>
            <person name="Eastman K.E."/>
            <person name="Pendleton A.L."/>
            <person name="Shaikh M.A."/>
            <person name="Suttiyut T."/>
            <person name="Ogas R."/>
            <person name="Tomko P."/>
            <person name="Gavelis G."/>
            <person name="Widhalm J.R."/>
            <person name="Wisecaver J.H."/>
        </authorList>
    </citation>
    <scope>NUCLEOTIDE SEQUENCE</scope>
    <source>
        <strain evidence="10">ECLA1</strain>
    </source>
</reference>
<evidence type="ECO:0000259" key="9">
    <source>
        <dbReference type="SMART" id="SM00607"/>
    </source>
</evidence>
<feature type="signal peptide" evidence="8">
    <location>
        <begin position="1"/>
        <end position="19"/>
    </location>
</feature>
<evidence type="ECO:0000256" key="4">
    <source>
        <dbReference type="ARBA" id="ARBA00022723"/>
    </source>
</evidence>
<evidence type="ECO:0000256" key="3">
    <source>
        <dbReference type="ARBA" id="ARBA00011233"/>
    </source>
</evidence>
<evidence type="ECO:0000256" key="6">
    <source>
        <dbReference type="ARBA" id="ARBA00022837"/>
    </source>
</evidence>
<dbReference type="Gene3D" id="2.60.120.260">
    <property type="entry name" value="Galactose-binding domain-like"/>
    <property type="match status" value="1"/>
</dbReference>
<dbReference type="Proteomes" id="UP001283361">
    <property type="component" value="Unassembled WGS sequence"/>
</dbReference>
<comment type="function">
    <text evidence="1">Acts as a defensive agent. Recognizes blood group fucosylated oligosaccharides including A, B, H and Lewis B-type antigens. Does not recognize Lewis A antigen and has low affinity for monovalent haptens.</text>
</comment>
<keyword evidence="5" id="KW-0430">Lectin</keyword>
<organism evidence="10 11">
    <name type="scientific">Elysia crispata</name>
    <name type="common">lettuce slug</name>
    <dbReference type="NCBI Taxonomy" id="231223"/>
    <lineage>
        <taxon>Eukaryota</taxon>
        <taxon>Metazoa</taxon>
        <taxon>Spiralia</taxon>
        <taxon>Lophotrochozoa</taxon>
        <taxon>Mollusca</taxon>
        <taxon>Gastropoda</taxon>
        <taxon>Heterobranchia</taxon>
        <taxon>Euthyneura</taxon>
        <taxon>Panpulmonata</taxon>
        <taxon>Sacoglossa</taxon>
        <taxon>Placobranchoidea</taxon>
        <taxon>Plakobranchidae</taxon>
        <taxon>Elysia</taxon>
    </lineage>
</organism>
<name>A0AAE1CJL4_9GAST</name>
<proteinExistence type="inferred from homology"/>
<dbReference type="SUPFAM" id="SSF49785">
    <property type="entry name" value="Galactose-binding domain-like"/>
    <property type="match status" value="1"/>
</dbReference>
<accession>A0AAE1CJL4</accession>
<dbReference type="PANTHER" id="PTHR45713:SF6">
    <property type="entry name" value="F5_8 TYPE C DOMAIN-CONTAINING PROTEIN"/>
    <property type="match status" value="1"/>
</dbReference>
<dbReference type="GO" id="GO:0010185">
    <property type="term" value="P:regulation of cellular defense response"/>
    <property type="evidence" value="ECO:0007669"/>
    <property type="project" value="UniProtKB-ARBA"/>
</dbReference>
<keyword evidence="7" id="KW-1015">Disulfide bond</keyword>
<protein>
    <recommendedName>
        <fullName evidence="9">Fucolectin tachylectin-4 pentraxin-1 domain-containing protein</fullName>
    </recommendedName>
</protein>
<evidence type="ECO:0000256" key="5">
    <source>
        <dbReference type="ARBA" id="ARBA00022734"/>
    </source>
</evidence>
<comment type="caution">
    <text evidence="10">The sequence shown here is derived from an EMBL/GenBank/DDBJ whole genome shotgun (WGS) entry which is preliminary data.</text>
</comment>
<dbReference type="Gene3D" id="2.170.300.10">
    <property type="entry name" value="Tie2 ligand-binding domain superfamily"/>
    <property type="match status" value="1"/>
</dbReference>
<dbReference type="InterPro" id="IPR008979">
    <property type="entry name" value="Galactose-bd-like_sf"/>
</dbReference>
<dbReference type="PANTHER" id="PTHR45713">
    <property type="entry name" value="FTP DOMAIN-CONTAINING PROTEIN"/>
    <property type="match status" value="1"/>
</dbReference>
<comment type="subunit">
    <text evidence="3">Homotrimer.</text>
</comment>
<evidence type="ECO:0000256" key="8">
    <source>
        <dbReference type="SAM" id="SignalP"/>
    </source>
</evidence>
<dbReference type="GO" id="GO:0046872">
    <property type="term" value="F:metal ion binding"/>
    <property type="evidence" value="ECO:0007669"/>
    <property type="project" value="UniProtKB-KW"/>
</dbReference>
<dbReference type="SMART" id="SM00607">
    <property type="entry name" value="FTP"/>
    <property type="match status" value="1"/>
</dbReference>
<keyword evidence="4" id="KW-0479">Metal-binding</keyword>
<evidence type="ECO:0000256" key="2">
    <source>
        <dbReference type="ARBA" id="ARBA00010147"/>
    </source>
</evidence>
<dbReference type="GO" id="GO:0001868">
    <property type="term" value="P:regulation of complement activation, lectin pathway"/>
    <property type="evidence" value="ECO:0007669"/>
    <property type="project" value="UniProtKB-ARBA"/>
</dbReference>
<evidence type="ECO:0000313" key="10">
    <source>
        <dbReference type="EMBL" id="KAK3699507.1"/>
    </source>
</evidence>
<dbReference type="InterPro" id="IPR051941">
    <property type="entry name" value="BG_Antigen-Binding_Lectin"/>
</dbReference>
<gene>
    <name evidence="10" type="ORF">RRG08_059845</name>
</gene>
<dbReference type="Pfam" id="PF22633">
    <property type="entry name" value="F5_F8_type_C_2"/>
    <property type="match status" value="1"/>
</dbReference>